<dbReference type="GO" id="GO:0003700">
    <property type="term" value="F:DNA-binding transcription factor activity"/>
    <property type="evidence" value="ECO:0007669"/>
    <property type="project" value="InterPro"/>
</dbReference>
<dbReference type="FunFam" id="1.10.10.10:FF:000001">
    <property type="entry name" value="LysR family transcriptional regulator"/>
    <property type="match status" value="1"/>
</dbReference>
<evidence type="ECO:0000256" key="3">
    <source>
        <dbReference type="ARBA" id="ARBA00023125"/>
    </source>
</evidence>
<dbReference type="PANTHER" id="PTHR30537:SF5">
    <property type="entry name" value="HTH-TYPE TRANSCRIPTIONAL ACTIVATOR TTDR-RELATED"/>
    <property type="match status" value="1"/>
</dbReference>
<organism evidence="6 7">
    <name type="scientific">Pantoea latae</name>
    <dbReference type="NCBI Taxonomy" id="1964541"/>
    <lineage>
        <taxon>Bacteria</taxon>
        <taxon>Pseudomonadati</taxon>
        <taxon>Pseudomonadota</taxon>
        <taxon>Gammaproteobacteria</taxon>
        <taxon>Enterobacterales</taxon>
        <taxon>Erwiniaceae</taxon>
        <taxon>Pantoea</taxon>
    </lineage>
</organism>
<evidence type="ECO:0000313" key="6">
    <source>
        <dbReference type="EMBL" id="OQP34792.1"/>
    </source>
</evidence>
<proteinExistence type="inferred from homology"/>
<dbReference type="GO" id="GO:0006351">
    <property type="term" value="P:DNA-templated transcription"/>
    <property type="evidence" value="ECO:0007669"/>
    <property type="project" value="TreeGrafter"/>
</dbReference>
<dbReference type="GO" id="GO:0043565">
    <property type="term" value="F:sequence-specific DNA binding"/>
    <property type="evidence" value="ECO:0007669"/>
    <property type="project" value="TreeGrafter"/>
</dbReference>
<evidence type="ECO:0000256" key="2">
    <source>
        <dbReference type="ARBA" id="ARBA00023015"/>
    </source>
</evidence>
<dbReference type="InterPro" id="IPR000847">
    <property type="entry name" value="LysR_HTH_N"/>
</dbReference>
<accession>A0A1V9DLR8</accession>
<feature type="domain" description="HTH lysR-type" evidence="5">
    <location>
        <begin position="1"/>
        <end position="58"/>
    </location>
</feature>
<evidence type="ECO:0000259" key="5">
    <source>
        <dbReference type="PROSITE" id="PS50931"/>
    </source>
</evidence>
<keyword evidence="4" id="KW-0804">Transcription</keyword>
<dbReference type="InterPro" id="IPR058163">
    <property type="entry name" value="LysR-type_TF_proteobact-type"/>
</dbReference>
<dbReference type="Proteomes" id="UP000192769">
    <property type="component" value="Unassembled WGS sequence"/>
</dbReference>
<dbReference type="InterPro" id="IPR036388">
    <property type="entry name" value="WH-like_DNA-bd_sf"/>
</dbReference>
<keyword evidence="3" id="KW-0238">DNA-binding</keyword>
<dbReference type="Pfam" id="PF00126">
    <property type="entry name" value="HTH_1"/>
    <property type="match status" value="1"/>
</dbReference>
<gene>
    <name evidence="6" type="ORF">B2J69_08255</name>
</gene>
<dbReference type="AlphaFoldDB" id="A0A1V9DLR8"/>
<reference evidence="6 7" key="1">
    <citation type="submission" date="2017-02" db="EMBL/GenBank/DDBJ databases">
        <title>Whole genome shotgun sequence of Pantoea agglomerans strain AS1 isolated from a cycad, Zamia floridana in Central Florida, USA.</title>
        <authorList>
            <person name="Lata P."/>
            <person name="Govindarajan S."/>
            <person name="Qi F."/>
            <person name="Li J.-L."/>
            <person name="Maurya S.K."/>
            <person name="Sahoo M.K."/>
        </authorList>
    </citation>
    <scope>NUCLEOTIDE SEQUENCE [LARGE SCALE GENOMIC DNA]</scope>
    <source>
        <strain evidence="6 7">AS1</strain>
    </source>
</reference>
<dbReference type="EMBL" id="MWUE01000011">
    <property type="protein sequence ID" value="OQP34792.1"/>
    <property type="molecule type" value="Genomic_DNA"/>
</dbReference>
<dbReference type="CDD" id="cd08422">
    <property type="entry name" value="PBP2_CrgA_like"/>
    <property type="match status" value="1"/>
</dbReference>
<comment type="caution">
    <text evidence="6">The sequence shown here is derived from an EMBL/GenBank/DDBJ whole genome shotgun (WGS) entry which is preliminary data.</text>
</comment>
<comment type="similarity">
    <text evidence="1">Belongs to the LysR transcriptional regulatory family.</text>
</comment>
<name>A0A1V9DLR8_9GAMM</name>
<evidence type="ECO:0000256" key="4">
    <source>
        <dbReference type="ARBA" id="ARBA00023163"/>
    </source>
</evidence>
<dbReference type="OrthoDB" id="8885940at2"/>
<evidence type="ECO:0000313" key="7">
    <source>
        <dbReference type="Proteomes" id="UP000192769"/>
    </source>
</evidence>
<dbReference type="FunFam" id="3.40.190.290:FF:000001">
    <property type="entry name" value="Transcriptional regulator, LysR family"/>
    <property type="match status" value="1"/>
</dbReference>
<dbReference type="PANTHER" id="PTHR30537">
    <property type="entry name" value="HTH-TYPE TRANSCRIPTIONAL REGULATOR"/>
    <property type="match status" value="1"/>
</dbReference>
<dbReference type="RefSeq" id="WP_081138199.1">
    <property type="nucleotide sequence ID" value="NZ_MWUE01000011.1"/>
</dbReference>
<dbReference type="SUPFAM" id="SSF46785">
    <property type="entry name" value="Winged helix' DNA-binding domain"/>
    <property type="match status" value="1"/>
</dbReference>
<keyword evidence="2" id="KW-0805">Transcription regulation</keyword>
<dbReference type="InterPro" id="IPR005119">
    <property type="entry name" value="LysR_subst-bd"/>
</dbReference>
<sequence length="301" mass="32934">MDLENVEIFCSIADTGNLTETARRRNATAMTISRRLAQLESDLGVRLFQRTTRAVALTSEGEAFLPYARMMLEAEESAKSLFNGETQGASGILRVTSASEFGKRYLLPLLPALMETNPALRVELNLSDSLVDIVGQGYDMALRLAPLKDSTLIAHRLADNPRILCAAPGYLARFGQPASLNDLAQHRCLKISGVAHWMFEQQGQVVNCPVSGRFSCSSVEGVRDMCVAGIGIAQLTLLDIRDELRSGELVEISLADAARHALAVWALLPTRRYMPYRVTLLLQALKEALRDGSGLMQRVSG</sequence>
<dbReference type="Gene3D" id="1.10.10.10">
    <property type="entry name" value="Winged helix-like DNA-binding domain superfamily/Winged helix DNA-binding domain"/>
    <property type="match status" value="1"/>
</dbReference>
<dbReference type="InterPro" id="IPR036390">
    <property type="entry name" value="WH_DNA-bd_sf"/>
</dbReference>
<evidence type="ECO:0000256" key="1">
    <source>
        <dbReference type="ARBA" id="ARBA00009437"/>
    </source>
</evidence>
<protein>
    <submittedName>
        <fullName evidence="6">LysR family transcriptional regulator</fullName>
    </submittedName>
</protein>
<dbReference type="Pfam" id="PF03466">
    <property type="entry name" value="LysR_substrate"/>
    <property type="match status" value="1"/>
</dbReference>
<dbReference type="SUPFAM" id="SSF53850">
    <property type="entry name" value="Periplasmic binding protein-like II"/>
    <property type="match status" value="1"/>
</dbReference>
<dbReference type="Gene3D" id="3.40.190.290">
    <property type="match status" value="1"/>
</dbReference>
<dbReference type="PROSITE" id="PS50931">
    <property type="entry name" value="HTH_LYSR"/>
    <property type="match status" value="1"/>
</dbReference>
<keyword evidence="7" id="KW-1185">Reference proteome</keyword>